<evidence type="ECO:0000256" key="1">
    <source>
        <dbReference type="SAM" id="Phobius"/>
    </source>
</evidence>
<accession>A0A328C6N5</accession>
<feature type="transmembrane region" description="Helical" evidence="1">
    <location>
        <begin position="94"/>
        <end position="119"/>
    </location>
</feature>
<keyword evidence="1" id="KW-0472">Membrane</keyword>
<dbReference type="RefSeq" id="WP_111728761.1">
    <property type="nucleotide sequence ID" value="NZ_QHKO01000002.1"/>
</dbReference>
<reference evidence="2 3" key="1">
    <citation type="submission" date="2018-05" db="EMBL/GenBank/DDBJ databases">
        <title>Lujinxingia marina gen. nov. sp. nov., a new facultative anaerobic member of the class Deltaproteobacteria, and proposal of Lujinxingaceae fam. nov.</title>
        <authorList>
            <person name="Li C.-M."/>
        </authorList>
    </citation>
    <scope>NUCLEOTIDE SEQUENCE [LARGE SCALE GENOMIC DNA]</scope>
    <source>
        <strain evidence="2 3">B210</strain>
    </source>
</reference>
<evidence type="ECO:0000313" key="3">
    <source>
        <dbReference type="Proteomes" id="UP000249169"/>
    </source>
</evidence>
<evidence type="ECO:0000313" key="2">
    <source>
        <dbReference type="EMBL" id="RAL23503.1"/>
    </source>
</evidence>
<dbReference type="Proteomes" id="UP000249169">
    <property type="component" value="Unassembled WGS sequence"/>
</dbReference>
<keyword evidence="3" id="KW-1185">Reference proteome</keyword>
<sequence>MPTLVLVAMAWLLLVIQGALGGLVGEWVVPQIGIALVVFLGLERSLVRGGVVLLALMWPVEWFVTGVPGVYSFALVAVFFVMQLLRGRVQPTWGIARGVVAALATLGHSLMMLLVFTLSESNARVMTSIGWQMWASAFSTALATLVVGRLLSRMDRVMDPRRGRNVLEFRP</sequence>
<feature type="transmembrane region" description="Helical" evidence="1">
    <location>
        <begin position="131"/>
        <end position="152"/>
    </location>
</feature>
<proteinExistence type="predicted"/>
<evidence type="ECO:0008006" key="4">
    <source>
        <dbReference type="Google" id="ProtNLM"/>
    </source>
</evidence>
<feature type="transmembrane region" description="Helical" evidence="1">
    <location>
        <begin position="62"/>
        <end position="82"/>
    </location>
</feature>
<name>A0A328C6N5_9DELT</name>
<dbReference type="EMBL" id="QHKO01000002">
    <property type="protein sequence ID" value="RAL23503.1"/>
    <property type="molecule type" value="Genomic_DNA"/>
</dbReference>
<gene>
    <name evidence="2" type="ORF">DL240_04910</name>
</gene>
<organism evidence="2 3">
    <name type="scientific">Lujinxingia litoralis</name>
    <dbReference type="NCBI Taxonomy" id="2211119"/>
    <lineage>
        <taxon>Bacteria</taxon>
        <taxon>Deltaproteobacteria</taxon>
        <taxon>Bradymonadales</taxon>
        <taxon>Lujinxingiaceae</taxon>
        <taxon>Lujinxingia</taxon>
    </lineage>
</organism>
<dbReference type="OrthoDB" id="5510732at2"/>
<comment type="caution">
    <text evidence="2">The sequence shown here is derived from an EMBL/GenBank/DDBJ whole genome shotgun (WGS) entry which is preliminary data.</text>
</comment>
<dbReference type="AlphaFoldDB" id="A0A328C6N5"/>
<keyword evidence="1" id="KW-0812">Transmembrane</keyword>
<protein>
    <recommendedName>
        <fullName evidence="4">Rod shape-determining protein MreD</fullName>
    </recommendedName>
</protein>
<keyword evidence="1" id="KW-1133">Transmembrane helix</keyword>